<evidence type="ECO:0000313" key="2">
    <source>
        <dbReference type="EMBL" id="KAH7516685.1"/>
    </source>
</evidence>
<name>A0A978UPD3_ZIZJJ</name>
<reference evidence="2" key="1">
    <citation type="journal article" date="2021" name="Front. Plant Sci.">
        <title>Chromosome-Scale Genome Assembly for Chinese Sour Jujube and Insights Into Its Genome Evolution and Domestication Signature.</title>
        <authorList>
            <person name="Shen L.-Y."/>
            <person name="Luo H."/>
            <person name="Wang X.-L."/>
            <person name="Wang X.-M."/>
            <person name="Qiu X.-J."/>
            <person name="Liu H."/>
            <person name="Zhou S.-S."/>
            <person name="Jia K.-H."/>
            <person name="Nie S."/>
            <person name="Bao Y.-T."/>
            <person name="Zhang R.-G."/>
            <person name="Yun Q.-Z."/>
            <person name="Chai Y.-H."/>
            <person name="Lu J.-Y."/>
            <person name="Li Y."/>
            <person name="Zhao S.-W."/>
            <person name="Mao J.-F."/>
            <person name="Jia S.-G."/>
            <person name="Mao Y.-M."/>
        </authorList>
    </citation>
    <scope>NUCLEOTIDE SEQUENCE</scope>
    <source>
        <strain evidence="2">AT0</strain>
        <tissue evidence="2">Leaf</tissue>
    </source>
</reference>
<dbReference type="InterPro" id="IPR032675">
    <property type="entry name" value="LRR_dom_sf"/>
</dbReference>
<sequence length="1129" mass="128490">MKHLSELWLDETRIKELPISVIKNSPGLALLDLSRCQYRRCLPSNICGMASLKKLKLSGCSRLQELPENLGDVKCLEELIVSRTAVLFDKLASRVLQRLGDIWLSKLKCAVCGAQSLLDKKCSRDKLLDTQYANRVKNMLVKLQKIKEEGYKYNLREPRMILDHSRRESSSFVMNSEVHGREEDKENIVKLLLSTTTEEGRFDAKNILMVVIETVRGKISHQSTVEGLHSEVKHCDNDCGVIEYKMHDLIYDFAQSVSGTESIMLNHEVPHEEFSSSECLRKLDLRGCGLEVLDDSIGEHRLFLRIALANISSLKHLHTTGCESLTTILLTIEPFKSIYQKKVSHPNTWELRDLIKKALPKSRNELQTLPLCAFGVILNLLLLGWLHLHGSLNITHLKNVCQDPEHFYEGLERMCKYLPALANLRLLNSLILKGMLGVRTIGKEFYEDRFESNWRPPFPALRELALIDFPNLEEWSSLEEEFPANNTLLTSVEIKSCFKLRSLPAFGGLNVLKPPFGGAEDYPIFQNGSSLLQRSYRTSLRLHSLEIRSCPGLEALPEWIKKLISLRSPAISDCQSITFLPECIKLPTGLHHLSIQDCPTLQNRISRLWMRRIWRNMVLFDKMASPVLDNLDDILNSTNNLEELKENLEEVRAILESAEEKQVADIHARIWASSMIPEASYKAKHLPTLLLFSNGDFAEVPSKVFSSFECLRELGLSRCGLVVLDGSIALPNIANMPSLRHLNTSGCDSLTTMLPLVEPFASLQQNLSPMINAALPKRGNQLRTLPLFVIGSIIDLLLLGQLHLHGNLKITHLNKVHSKMELHILEGFNFNHIESLKLYWGDDKETAVTRFQERKDNYSYGRPQLFQHNDHDHDVANRILSFLQPRQNLKDWRNCKNLPALGNLMLLNNLFLQGIHAVNCIGKDFYGKRRPFEELRELAIIDFPNLEEWLSPDGEESLFPSLEKLSVSKCPKLKLMPQIMSDIQQLELQDCTATFIHSFQNLTSLKVPEIEKVQDLSSFTGEFPANNTLLTSLEIRSCCELHSLPTFGGLTSLESLTIRWCRKLFYLPEGLENLNAMHSFEIDHFEHLVALQSLTILGRFPEFKSFPKELQSLQGLLSLEIRSCPGLEA</sequence>
<organism evidence="2 3">
    <name type="scientific">Ziziphus jujuba var. spinosa</name>
    <dbReference type="NCBI Taxonomy" id="714518"/>
    <lineage>
        <taxon>Eukaryota</taxon>
        <taxon>Viridiplantae</taxon>
        <taxon>Streptophyta</taxon>
        <taxon>Embryophyta</taxon>
        <taxon>Tracheophyta</taxon>
        <taxon>Spermatophyta</taxon>
        <taxon>Magnoliopsida</taxon>
        <taxon>eudicotyledons</taxon>
        <taxon>Gunneridae</taxon>
        <taxon>Pentapetalae</taxon>
        <taxon>rosids</taxon>
        <taxon>fabids</taxon>
        <taxon>Rosales</taxon>
        <taxon>Rhamnaceae</taxon>
        <taxon>Paliureae</taxon>
        <taxon>Ziziphus</taxon>
    </lineage>
</organism>
<feature type="coiled-coil region" evidence="1">
    <location>
        <begin position="631"/>
        <end position="661"/>
    </location>
</feature>
<dbReference type="Gene3D" id="3.80.10.10">
    <property type="entry name" value="Ribonuclease Inhibitor"/>
    <property type="match status" value="5"/>
</dbReference>
<gene>
    <name evidence="2" type="ORF">FEM48_Zijuj10G0161300</name>
</gene>
<proteinExistence type="predicted"/>
<dbReference type="AlphaFoldDB" id="A0A978UPD3"/>
<dbReference type="EMBL" id="JAEACU010000010">
    <property type="protein sequence ID" value="KAH7516685.1"/>
    <property type="molecule type" value="Genomic_DNA"/>
</dbReference>
<evidence type="ECO:0008006" key="4">
    <source>
        <dbReference type="Google" id="ProtNLM"/>
    </source>
</evidence>
<dbReference type="SUPFAM" id="SSF52058">
    <property type="entry name" value="L domain-like"/>
    <property type="match status" value="3"/>
</dbReference>
<keyword evidence="1" id="KW-0175">Coiled coil</keyword>
<comment type="caution">
    <text evidence="2">The sequence shown here is derived from an EMBL/GenBank/DDBJ whole genome shotgun (WGS) entry which is preliminary data.</text>
</comment>
<dbReference type="PANTHER" id="PTHR47186:SF13">
    <property type="entry name" value="DISEASE RESISTANCE PROTEIN RGA3"/>
    <property type="match status" value="1"/>
</dbReference>
<dbReference type="Proteomes" id="UP000813462">
    <property type="component" value="Unassembled WGS sequence"/>
</dbReference>
<protein>
    <recommendedName>
        <fullName evidence="4">Disease resistance protein At3g14460</fullName>
    </recommendedName>
</protein>
<evidence type="ECO:0000313" key="3">
    <source>
        <dbReference type="Proteomes" id="UP000813462"/>
    </source>
</evidence>
<accession>A0A978UPD3</accession>
<evidence type="ECO:0000256" key="1">
    <source>
        <dbReference type="SAM" id="Coils"/>
    </source>
</evidence>
<dbReference type="PANTHER" id="PTHR47186">
    <property type="entry name" value="LEUCINE-RICH REPEAT-CONTAINING PROTEIN 57"/>
    <property type="match status" value="1"/>
</dbReference>